<feature type="signal peptide" evidence="9">
    <location>
        <begin position="1"/>
        <end position="24"/>
    </location>
</feature>
<dbReference type="GO" id="GO:0004565">
    <property type="term" value="F:beta-galactosidase activity"/>
    <property type="evidence" value="ECO:0007669"/>
    <property type="project" value="UniProtKB-EC"/>
</dbReference>
<dbReference type="GO" id="GO:0005576">
    <property type="term" value="C:extracellular region"/>
    <property type="evidence" value="ECO:0007669"/>
    <property type="project" value="UniProtKB-SubCell"/>
</dbReference>
<dbReference type="GO" id="GO:0005975">
    <property type="term" value="P:carbohydrate metabolic process"/>
    <property type="evidence" value="ECO:0007669"/>
    <property type="project" value="InterPro"/>
</dbReference>
<protein>
    <recommendedName>
        <fullName evidence="4">beta-galactosidase</fullName>
        <ecNumber evidence="4">3.2.1.23</ecNumber>
    </recommendedName>
</protein>
<keyword evidence="7" id="KW-0326">Glycosidase</keyword>
<feature type="region of interest" description="Disordered" evidence="8">
    <location>
        <begin position="232"/>
        <end position="255"/>
    </location>
</feature>
<evidence type="ECO:0000256" key="4">
    <source>
        <dbReference type="ARBA" id="ARBA00012756"/>
    </source>
</evidence>
<reference evidence="11 12" key="1">
    <citation type="journal article" date="2005" name="PLoS Biol.">
        <title>The genomes of Oryza sativa: a history of duplications.</title>
        <authorList>
            <person name="Yu J."/>
            <person name="Wang J."/>
            <person name="Lin W."/>
            <person name="Li S."/>
            <person name="Li H."/>
            <person name="Zhou J."/>
            <person name="Ni P."/>
            <person name="Dong W."/>
            <person name="Hu S."/>
            <person name="Zeng C."/>
            <person name="Zhang J."/>
            <person name="Zhang Y."/>
            <person name="Li R."/>
            <person name="Xu Z."/>
            <person name="Li S."/>
            <person name="Li X."/>
            <person name="Zheng H."/>
            <person name="Cong L."/>
            <person name="Lin L."/>
            <person name="Yin J."/>
            <person name="Geng J."/>
            <person name="Li G."/>
            <person name="Shi J."/>
            <person name="Liu J."/>
            <person name="Lv H."/>
            <person name="Li J."/>
            <person name="Wang J."/>
            <person name="Deng Y."/>
            <person name="Ran L."/>
            <person name="Shi X."/>
            <person name="Wang X."/>
            <person name="Wu Q."/>
            <person name="Li C."/>
            <person name="Ren X."/>
            <person name="Wang J."/>
            <person name="Wang X."/>
            <person name="Li D."/>
            <person name="Liu D."/>
            <person name="Zhang X."/>
            <person name="Ji Z."/>
            <person name="Zhao W."/>
            <person name="Sun Y."/>
            <person name="Zhang Z."/>
            <person name="Bao J."/>
            <person name="Han Y."/>
            <person name="Dong L."/>
            <person name="Ji J."/>
            <person name="Chen P."/>
            <person name="Wu S."/>
            <person name="Liu J."/>
            <person name="Xiao Y."/>
            <person name="Bu D."/>
            <person name="Tan J."/>
            <person name="Yang L."/>
            <person name="Ye C."/>
            <person name="Zhang J."/>
            <person name="Xu J."/>
            <person name="Zhou Y."/>
            <person name="Yu Y."/>
            <person name="Zhang B."/>
            <person name="Zhuang S."/>
            <person name="Wei H."/>
            <person name="Liu B."/>
            <person name="Lei M."/>
            <person name="Yu H."/>
            <person name="Li Y."/>
            <person name="Xu H."/>
            <person name="Wei S."/>
            <person name="He X."/>
            <person name="Fang L."/>
            <person name="Zhang Z."/>
            <person name="Zhang Y."/>
            <person name="Huang X."/>
            <person name="Su Z."/>
            <person name="Tong W."/>
            <person name="Li J."/>
            <person name="Tong Z."/>
            <person name="Li S."/>
            <person name="Ye J."/>
            <person name="Wang L."/>
            <person name="Fang L."/>
            <person name="Lei T."/>
            <person name="Chen C."/>
            <person name="Chen H."/>
            <person name="Xu Z."/>
            <person name="Li H."/>
            <person name="Huang H."/>
            <person name="Zhang F."/>
            <person name="Xu H."/>
            <person name="Li N."/>
            <person name="Zhao C."/>
            <person name="Li S."/>
            <person name="Dong L."/>
            <person name="Huang Y."/>
            <person name="Li L."/>
            <person name="Xi Y."/>
            <person name="Qi Q."/>
            <person name="Li W."/>
            <person name="Zhang B."/>
            <person name="Hu W."/>
            <person name="Zhang Y."/>
            <person name="Tian X."/>
            <person name="Jiao Y."/>
            <person name="Liang X."/>
            <person name="Jin J."/>
            <person name="Gao L."/>
            <person name="Zheng W."/>
            <person name="Hao B."/>
            <person name="Liu S."/>
            <person name="Wang W."/>
            <person name="Yuan L."/>
            <person name="Cao M."/>
            <person name="McDermott J."/>
            <person name="Samudrala R."/>
            <person name="Wang J."/>
            <person name="Wong G.K."/>
            <person name="Yang H."/>
        </authorList>
    </citation>
    <scope>NUCLEOTIDE SEQUENCE [LARGE SCALE GENOMIC DNA]</scope>
    <source>
        <strain evidence="12">cv. 93-11</strain>
    </source>
</reference>
<evidence type="ECO:0000256" key="3">
    <source>
        <dbReference type="ARBA" id="ARBA00009809"/>
    </source>
</evidence>
<keyword evidence="6" id="KW-0378">Hydrolase</keyword>
<feature type="domain" description="Glycoside hydrolase 35 catalytic" evidence="10">
    <location>
        <begin position="60"/>
        <end position="195"/>
    </location>
</feature>
<dbReference type="InterPro" id="IPR031330">
    <property type="entry name" value="Gly_Hdrlase_35_cat"/>
</dbReference>
<name>A2WR03_ORYSI</name>
<keyword evidence="12" id="KW-1185">Reference proteome</keyword>
<dbReference type="HOGENOM" id="CLU_1091487_0_0_1"/>
<dbReference type="PANTHER" id="PTHR23421">
    <property type="entry name" value="BETA-GALACTOSIDASE RELATED"/>
    <property type="match status" value="1"/>
</dbReference>
<comment type="subcellular location">
    <subcellularLocation>
        <location evidence="2">Secreted</location>
    </subcellularLocation>
</comment>
<evidence type="ECO:0000256" key="1">
    <source>
        <dbReference type="ARBA" id="ARBA00001412"/>
    </source>
</evidence>
<evidence type="ECO:0000256" key="5">
    <source>
        <dbReference type="ARBA" id="ARBA00022525"/>
    </source>
</evidence>
<evidence type="ECO:0000256" key="9">
    <source>
        <dbReference type="SAM" id="SignalP"/>
    </source>
</evidence>
<evidence type="ECO:0000259" key="10">
    <source>
        <dbReference type="Pfam" id="PF01301"/>
    </source>
</evidence>
<dbReference type="PROSITE" id="PS01182">
    <property type="entry name" value="GLYCOSYL_HYDROL_F35"/>
    <property type="match status" value="1"/>
</dbReference>
<dbReference type="Gene3D" id="3.20.20.80">
    <property type="entry name" value="Glycosidases"/>
    <property type="match status" value="2"/>
</dbReference>
<keyword evidence="5" id="KW-0964">Secreted</keyword>
<dbReference type="Proteomes" id="UP000007015">
    <property type="component" value="Chromosome 1"/>
</dbReference>
<evidence type="ECO:0000256" key="2">
    <source>
        <dbReference type="ARBA" id="ARBA00004613"/>
    </source>
</evidence>
<dbReference type="AlphaFoldDB" id="A2WR03"/>
<evidence type="ECO:0000256" key="8">
    <source>
        <dbReference type="SAM" id="MobiDB-lite"/>
    </source>
</evidence>
<keyword evidence="9" id="KW-0732">Signal</keyword>
<dbReference type="Gramene" id="BGIOSGA001486-TA">
    <property type="protein sequence ID" value="BGIOSGA001486-PA"/>
    <property type="gene ID" value="BGIOSGA001486"/>
</dbReference>
<accession>A2WR03</accession>
<dbReference type="Pfam" id="PF01301">
    <property type="entry name" value="Glyco_hydro_35"/>
    <property type="match status" value="1"/>
</dbReference>
<dbReference type="InterPro" id="IPR019801">
    <property type="entry name" value="Glyco_hydro_35_CS"/>
</dbReference>
<comment type="similarity">
    <text evidence="3">Belongs to the glycosyl hydrolase 35 family.</text>
</comment>
<dbReference type="InterPro" id="IPR017853">
    <property type="entry name" value="GH"/>
</dbReference>
<dbReference type="EMBL" id="CM000126">
    <property type="protein sequence ID" value="EAY74399.1"/>
    <property type="molecule type" value="Genomic_DNA"/>
</dbReference>
<evidence type="ECO:0000256" key="6">
    <source>
        <dbReference type="ARBA" id="ARBA00022801"/>
    </source>
</evidence>
<feature type="chain" id="PRO_5002647892" description="beta-galactosidase" evidence="9">
    <location>
        <begin position="25"/>
        <end position="255"/>
    </location>
</feature>
<comment type="catalytic activity">
    <reaction evidence="1">
        <text>Hydrolysis of terminal non-reducing beta-D-galactose residues in beta-D-galactosides.</text>
        <dbReference type="EC" id="3.2.1.23"/>
    </reaction>
</comment>
<dbReference type="InterPro" id="IPR001944">
    <property type="entry name" value="Glycoside_Hdrlase_35"/>
</dbReference>
<dbReference type="EC" id="3.2.1.23" evidence="4"/>
<evidence type="ECO:0000256" key="7">
    <source>
        <dbReference type="ARBA" id="ARBA00023295"/>
    </source>
</evidence>
<evidence type="ECO:0000313" key="11">
    <source>
        <dbReference type="EMBL" id="EAY74399.1"/>
    </source>
</evidence>
<dbReference type="SUPFAM" id="SSF51445">
    <property type="entry name" value="(Trans)glycosidases"/>
    <property type="match status" value="1"/>
</dbReference>
<evidence type="ECO:0000313" key="12">
    <source>
        <dbReference type="Proteomes" id="UP000007015"/>
    </source>
</evidence>
<gene>
    <name evidence="11" type="ORF">OsI_02287</name>
</gene>
<proteinExistence type="inferred from homology"/>
<organism evidence="11 12">
    <name type="scientific">Oryza sativa subsp. indica</name>
    <name type="common">Rice</name>
    <dbReference type="NCBI Taxonomy" id="39946"/>
    <lineage>
        <taxon>Eukaryota</taxon>
        <taxon>Viridiplantae</taxon>
        <taxon>Streptophyta</taxon>
        <taxon>Embryophyta</taxon>
        <taxon>Tracheophyta</taxon>
        <taxon>Spermatophyta</taxon>
        <taxon>Magnoliopsida</taxon>
        <taxon>Liliopsida</taxon>
        <taxon>Poales</taxon>
        <taxon>Poaceae</taxon>
        <taxon>BOP clade</taxon>
        <taxon>Oryzoideae</taxon>
        <taxon>Oryzeae</taxon>
        <taxon>Oryzinae</taxon>
        <taxon>Oryza</taxon>
        <taxon>Oryza sativa</taxon>
    </lineage>
</organism>
<sequence>MGRRGSSWCRWWVALLVLAVAADAVGCTSVSYDDRSLVIDGQRRIILSGSIHYPRSTPEEIQNAGMYAILRIGPYICGEWNYGGLPAWLRDIPGMQFRLHNEPFENEMETFTTLIVNKMKDSKMFAEQGGPIILAQIENEYGNIMGKLNNNQSASEYIHWCADMANKQNVGVPWIMCQQDDDVPHNVLAERAARPRMAQAHQQHGFRSGPCRADPKARPVIGTWSSLDARRRTSSGRAAVALKRRPRPQFSSAKN</sequence>